<dbReference type="EMBL" id="LSYS01008398">
    <property type="protein sequence ID" value="OPJ69093.1"/>
    <property type="molecule type" value="Genomic_DNA"/>
</dbReference>
<reference evidence="1 2" key="1">
    <citation type="submission" date="2016-02" db="EMBL/GenBank/DDBJ databases">
        <title>Band-tailed pigeon sequencing and assembly.</title>
        <authorList>
            <person name="Soares A.E."/>
            <person name="Novak B.J."/>
            <person name="Rice E.S."/>
            <person name="O'Connell B."/>
            <person name="Chang D."/>
            <person name="Weber S."/>
            <person name="Shapiro B."/>
        </authorList>
    </citation>
    <scope>NUCLEOTIDE SEQUENCE [LARGE SCALE GENOMIC DNA]</scope>
    <source>
        <strain evidence="1">BTP2013</strain>
        <tissue evidence="1">Blood</tissue>
    </source>
</reference>
<keyword evidence="2" id="KW-1185">Reference proteome</keyword>
<sequence>MTILARKQQFKFAVEPKSISFVSDANDFLGFILLRFTQEASLLHQIKFRFHVIKKQYKTRRCAATKLKGVQLIAGCLHRWKPRVCLNTRERCFKHSKACCQLHRDSSKTRFGVTQHYPSQ</sequence>
<evidence type="ECO:0000313" key="1">
    <source>
        <dbReference type="EMBL" id="OPJ69093.1"/>
    </source>
</evidence>
<protein>
    <submittedName>
        <fullName evidence="1">Uncharacterized protein</fullName>
    </submittedName>
</protein>
<dbReference type="Proteomes" id="UP000190648">
    <property type="component" value="Unassembled WGS sequence"/>
</dbReference>
<comment type="caution">
    <text evidence="1">The sequence shown here is derived from an EMBL/GenBank/DDBJ whole genome shotgun (WGS) entry which is preliminary data.</text>
</comment>
<organism evidence="1 2">
    <name type="scientific">Patagioenas fasciata monilis</name>
    <dbReference type="NCBI Taxonomy" id="372326"/>
    <lineage>
        <taxon>Eukaryota</taxon>
        <taxon>Metazoa</taxon>
        <taxon>Chordata</taxon>
        <taxon>Craniata</taxon>
        <taxon>Vertebrata</taxon>
        <taxon>Euteleostomi</taxon>
        <taxon>Archelosauria</taxon>
        <taxon>Archosauria</taxon>
        <taxon>Dinosauria</taxon>
        <taxon>Saurischia</taxon>
        <taxon>Theropoda</taxon>
        <taxon>Coelurosauria</taxon>
        <taxon>Aves</taxon>
        <taxon>Neognathae</taxon>
        <taxon>Neoaves</taxon>
        <taxon>Columbimorphae</taxon>
        <taxon>Columbiformes</taxon>
        <taxon>Columbidae</taxon>
        <taxon>Patagioenas</taxon>
    </lineage>
</organism>
<dbReference type="AlphaFoldDB" id="A0A1V4J9Y1"/>
<evidence type="ECO:0000313" key="2">
    <source>
        <dbReference type="Proteomes" id="UP000190648"/>
    </source>
</evidence>
<name>A0A1V4J9Y1_PATFA</name>
<gene>
    <name evidence="1" type="ORF">AV530_013122</name>
</gene>
<accession>A0A1V4J9Y1</accession>
<proteinExistence type="predicted"/>